<dbReference type="InterPro" id="IPR036299">
    <property type="entry name" value="Polyketide_synth_docking_sf"/>
</dbReference>
<feature type="non-terminal residue" evidence="5">
    <location>
        <position position="144"/>
    </location>
</feature>
<sequence>MANEGKLRDYLRRVTAELHETSERLRAVEEKDCEPIAIVAMSCRYPGDVGSPEELWELAAAGRDGITEFPADRGWDVDSLYDPEMRRPNTSYTREGGFLHGAGDFDAELFKISPREALAMDPQQRLLLEATWEALERGGIDPLS</sequence>
<protein>
    <recommendedName>
        <fullName evidence="4">Ketosynthase family 3 (KS3) domain-containing protein</fullName>
    </recommendedName>
</protein>
<accession>A0ABR5HQ67</accession>
<dbReference type="InterPro" id="IPR020841">
    <property type="entry name" value="PKS_Beta-ketoAc_synthase_dom"/>
</dbReference>
<evidence type="ECO:0000256" key="2">
    <source>
        <dbReference type="ARBA" id="ARBA00022679"/>
    </source>
</evidence>
<evidence type="ECO:0000256" key="1">
    <source>
        <dbReference type="ARBA" id="ARBA00001957"/>
    </source>
</evidence>
<organism evidence="5 6">
    <name type="scientific">Streptomyces leeuwenhoekii</name>
    <dbReference type="NCBI Taxonomy" id="1437453"/>
    <lineage>
        <taxon>Bacteria</taxon>
        <taxon>Bacillati</taxon>
        <taxon>Actinomycetota</taxon>
        <taxon>Actinomycetes</taxon>
        <taxon>Kitasatosporales</taxon>
        <taxon>Streptomycetaceae</taxon>
        <taxon>Streptomyces</taxon>
    </lineage>
</organism>
<keyword evidence="3" id="KW-0511">Multifunctional enzyme</keyword>
<proteinExistence type="predicted"/>
<reference evidence="5 6" key="1">
    <citation type="submission" date="2015-06" db="EMBL/GenBank/DDBJ databases">
        <title>Draft genome sequence of Streptomyces leeuwenhoekii C58, which produces the novel lasso peptide, chaxapeptin.</title>
        <authorList>
            <person name="Yi Y."/>
            <person name="Hai D."/>
            <person name="Jaspars M."/>
            <person name="Sheng H."/>
            <person name="Rateb M.E."/>
            <person name="Bull A."/>
            <person name="Goodfellow M."/>
            <person name="Asenjo J.A."/>
            <person name="Ebel R."/>
        </authorList>
    </citation>
    <scope>NUCLEOTIDE SEQUENCE [LARGE SCALE GENOMIC DNA]</scope>
    <source>
        <strain evidence="5 6">C58</strain>
    </source>
</reference>
<evidence type="ECO:0000259" key="4">
    <source>
        <dbReference type="PROSITE" id="PS52004"/>
    </source>
</evidence>
<dbReference type="EMBL" id="LFEH01000298">
    <property type="protein sequence ID" value="KMS66016.1"/>
    <property type="molecule type" value="Genomic_DNA"/>
</dbReference>
<dbReference type="SMART" id="SM00825">
    <property type="entry name" value="PKS_KS"/>
    <property type="match status" value="1"/>
</dbReference>
<dbReference type="PANTHER" id="PTHR43775">
    <property type="entry name" value="FATTY ACID SYNTHASE"/>
    <property type="match status" value="1"/>
</dbReference>
<evidence type="ECO:0000256" key="3">
    <source>
        <dbReference type="ARBA" id="ARBA00023268"/>
    </source>
</evidence>
<dbReference type="SUPFAM" id="SSF101173">
    <property type="entry name" value="Docking domain B of the erythromycin polyketide synthase (DEBS)"/>
    <property type="match status" value="1"/>
</dbReference>
<dbReference type="PROSITE" id="PS52004">
    <property type="entry name" value="KS3_2"/>
    <property type="match status" value="1"/>
</dbReference>
<feature type="domain" description="Ketosynthase family 3 (KS3)" evidence="4">
    <location>
        <begin position="33"/>
        <end position="144"/>
    </location>
</feature>
<comment type="caution">
    <text evidence="5">The sequence shown here is derived from an EMBL/GenBank/DDBJ whole genome shotgun (WGS) entry which is preliminary data.</text>
</comment>
<name>A0ABR5HQ67_STRLW</name>
<dbReference type="Pfam" id="PF00109">
    <property type="entry name" value="ketoacyl-synt"/>
    <property type="match status" value="1"/>
</dbReference>
<dbReference type="Gene3D" id="3.40.47.10">
    <property type="match status" value="1"/>
</dbReference>
<evidence type="ECO:0000313" key="5">
    <source>
        <dbReference type="EMBL" id="KMS66016.1"/>
    </source>
</evidence>
<gene>
    <name evidence="5" type="ORF">ACH49_30025</name>
</gene>
<dbReference type="InterPro" id="IPR016039">
    <property type="entry name" value="Thiolase-like"/>
</dbReference>
<dbReference type="InterPro" id="IPR015083">
    <property type="entry name" value="NorB/c/GfsB-D-like_docking"/>
</dbReference>
<dbReference type="InterPro" id="IPR050091">
    <property type="entry name" value="PKS_NRPS_Biosynth_Enz"/>
</dbReference>
<dbReference type="InterPro" id="IPR014030">
    <property type="entry name" value="Ketoacyl_synth_N"/>
</dbReference>
<keyword evidence="6" id="KW-1185">Reference proteome</keyword>
<dbReference type="Pfam" id="PF08990">
    <property type="entry name" value="Docking"/>
    <property type="match status" value="1"/>
</dbReference>
<keyword evidence="2" id="KW-0808">Transferase</keyword>
<dbReference type="PANTHER" id="PTHR43775:SF51">
    <property type="entry name" value="INACTIVE PHENOLPHTHIOCEROL SYNTHESIS POLYKETIDE SYNTHASE TYPE I PKS1-RELATED"/>
    <property type="match status" value="1"/>
</dbReference>
<evidence type="ECO:0000313" key="6">
    <source>
        <dbReference type="Proteomes" id="UP000037274"/>
    </source>
</evidence>
<comment type="cofactor">
    <cofactor evidence="1">
        <name>pantetheine 4'-phosphate</name>
        <dbReference type="ChEBI" id="CHEBI:47942"/>
    </cofactor>
</comment>
<dbReference type="RefSeq" id="WP_048574608.1">
    <property type="nucleotide sequence ID" value="NZ_LFEH01000298.1"/>
</dbReference>
<dbReference type="Proteomes" id="UP000037274">
    <property type="component" value="Unassembled WGS sequence"/>
</dbReference>
<dbReference type="SUPFAM" id="SSF53901">
    <property type="entry name" value="Thiolase-like"/>
    <property type="match status" value="1"/>
</dbReference>